<name>A0A7Y3W5T8_9PROT</name>
<dbReference type="CDD" id="cd02199">
    <property type="entry name" value="YjgF_YER057c_UK114_like_1"/>
    <property type="match status" value="1"/>
</dbReference>
<evidence type="ECO:0000313" key="3">
    <source>
        <dbReference type="Proteomes" id="UP000536835"/>
    </source>
</evidence>
<evidence type="ECO:0000259" key="1">
    <source>
        <dbReference type="Pfam" id="PF14588"/>
    </source>
</evidence>
<sequence>MTKIEEKLAEQGYTLPDAAAPIGSYLPYSKSRNLLFISGQLPFRDGEVIKGRLGDNMTTVEGAKAAAACAVGIVAQIKAALNGDFGRIRDIVKLEGFVAATPDFEEHPKVINGASDLMAELFCGRGTHCRTAVGVSSLPLGAAVEIAAIVSID</sequence>
<dbReference type="EMBL" id="JABFCX010000003">
    <property type="protein sequence ID" value="NNU16687.1"/>
    <property type="molecule type" value="Genomic_DNA"/>
</dbReference>
<comment type="caution">
    <text evidence="2">The sequence shown here is derived from an EMBL/GenBank/DDBJ whole genome shotgun (WGS) entry which is preliminary data.</text>
</comment>
<feature type="domain" description="Endoribonuclease L-PSP/chorismate mutase-like" evidence="1">
    <location>
        <begin position="6"/>
        <end position="141"/>
    </location>
</feature>
<dbReference type="SUPFAM" id="SSF55298">
    <property type="entry name" value="YjgF-like"/>
    <property type="match status" value="1"/>
</dbReference>
<evidence type="ECO:0000313" key="2">
    <source>
        <dbReference type="EMBL" id="NNU16687.1"/>
    </source>
</evidence>
<protein>
    <submittedName>
        <fullName evidence="2">RidA family protein</fullName>
    </submittedName>
</protein>
<dbReference type="PANTHER" id="PTHR43760">
    <property type="entry name" value="ENDORIBONUCLEASE-RELATED"/>
    <property type="match status" value="1"/>
</dbReference>
<dbReference type="RefSeq" id="WP_173199385.1">
    <property type="nucleotide sequence ID" value="NZ_JABFCX010000003.1"/>
</dbReference>
<organism evidence="2 3">
    <name type="scientific">Parvularcula mediterranea</name>
    <dbReference type="NCBI Taxonomy" id="2732508"/>
    <lineage>
        <taxon>Bacteria</taxon>
        <taxon>Pseudomonadati</taxon>
        <taxon>Pseudomonadota</taxon>
        <taxon>Alphaproteobacteria</taxon>
        <taxon>Parvularculales</taxon>
        <taxon>Parvularculaceae</taxon>
        <taxon>Parvularcula</taxon>
    </lineage>
</organism>
<dbReference type="AlphaFoldDB" id="A0A7Y3W5T8"/>
<dbReference type="InterPro" id="IPR013813">
    <property type="entry name" value="Endoribo_LPSP/chorism_mut-like"/>
</dbReference>
<gene>
    <name evidence="2" type="ORF">HK107_10175</name>
</gene>
<dbReference type="Proteomes" id="UP000536835">
    <property type="component" value="Unassembled WGS sequence"/>
</dbReference>
<dbReference type="Gene3D" id="3.30.1330.40">
    <property type="entry name" value="RutC-like"/>
    <property type="match status" value="1"/>
</dbReference>
<dbReference type="InterPro" id="IPR035959">
    <property type="entry name" value="RutC-like_sf"/>
</dbReference>
<keyword evidence="3" id="KW-1185">Reference proteome</keyword>
<accession>A0A7Y3W5T8</accession>
<dbReference type="PANTHER" id="PTHR43760:SF1">
    <property type="entry name" value="ENDORIBONUCLEASE L-PSP_CHORISMATE MUTASE-LIKE DOMAIN-CONTAINING PROTEIN"/>
    <property type="match status" value="1"/>
</dbReference>
<dbReference type="Pfam" id="PF14588">
    <property type="entry name" value="YjgF_endoribonc"/>
    <property type="match status" value="1"/>
</dbReference>
<proteinExistence type="predicted"/>
<reference evidence="2 3" key="1">
    <citation type="submission" date="2020-05" db="EMBL/GenBank/DDBJ databases">
        <title>Parvularcula mediterraneae sp. nov., isolated from polypropylene straw from shallow seawater of the seashore of Laganas in Zakynthos island, Greece.</title>
        <authorList>
            <person name="Szabo I."/>
            <person name="Al-Omari J."/>
            <person name="Rado J."/>
            <person name="Szerdahelyi G.S."/>
        </authorList>
    </citation>
    <scope>NUCLEOTIDE SEQUENCE [LARGE SCALE GENOMIC DNA]</scope>
    <source>
        <strain evidence="2 3">ZS-1/3</strain>
    </source>
</reference>